<dbReference type="Ensembl" id="ENSGACT00000019498.1">
    <property type="protein sequence ID" value="ENSGACP00000019460.1"/>
    <property type="gene ID" value="ENSGACG00000014738.1"/>
</dbReference>
<dbReference type="InParanoid" id="G3PPC7"/>
<protein>
    <submittedName>
        <fullName evidence="2">Uncharacterized protein</fullName>
    </submittedName>
</protein>
<feature type="region of interest" description="Disordered" evidence="1">
    <location>
        <begin position="1"/>
        <end position="26"/>
    </location>
</feature>
<dbReference type="AlphaFoldDB" id="G3PPC7"/>
<sequence>RLTAERAVLRGQNEPKDKPRRRQRAGRWRYELTTTRPVTFTGQSGVNWSNRMPVPPAPPRGPPAPPTFSQANTTPPKAEPEGIGRRRCPAEDVCR</sequence>
<evidence type="ECO:0000313" key="2">
    <source>
        <dbReference type="Ensembl" id="ENSGACP00000019460.1"/>
    </source>
</evidence>
<proteinExistence type="predicted"/>
<organism evidence="2">
    <name type="scientific">Gasterosteus aculeatus</name>
    <name type="common">Three-spined stickleback</name>
    <dbReference type="NCBI Taxonomy" id="69293"/>
    <lineage>
        <taxon>Eukaryota</taxon>
        <taxon>Metazoa</taxon>
        <taxon>Chordata</taxon>
        <taxon>Craniata</taxon>
        <taxon>Vertebrata</taxon>
        <taxon>Euteleostomi</taxon>
        <taxon>Actinopterygii</taxon>
        <taxon>Neopterygii</taxon>
        <taxon>Teleostei</taxon>
        <taxon>Neoteleostei</taxon>
        <taxon>Acanthomorphata</taxon>
        <taxon>Eupercaria</taxon>
        <taxon>Perciformes</taxon>
        <taxon>Cottioidei</taxon>
        <taxon>Gasterosteales</taxon>
        <taxon>Gasterosteidae</taxon>
        <taxon>Gasterosteus</taxon>
    </lineage>
</organism>
<feature type="compositionally biased region" description="Polar residues" evidence="1">
    <location>
        <begin position="39"/>
        <end position="50"/>
    </location>
</feature>
<dbReference type="Bgee" id="ENSGACG00000014738">
    <property type="expression patterns" value="Expressed in camera-type eye and 12 other cell types or tissues"/>
</dbReference>
<feature type="compositionally biased region" description="Basic and acidic residues" evidence="1">
    <location>
        <begin position="78"/>
        <end position="95"/>
    </location>
</feature>
<evidence type="ECO:0000256" key="1">
    <source>
        <dbReference type="SAM" id="MobiDB-lite"/>
    </source>
</evidence>
<reference evidence="2" key="1">
    <citation type="submission" date="2006-01" db="EMBL/GenBank/DDBJ databases">
        <authorList>
            <person name="Lindblad-Toh K."/>
            <person name="Mauceli E."/>
            <person name="Grabherr M."/>
            <person name="Chang J.L."/>
            <person name="Lander E.S."/>
        </authorList>
    </citation>
    <scope>NUCLEOTIDE SEQUENCE [LARGE SCALE GENOMIC DNA]</scope>
</reference>
<reference evidence="2" key="2">
    <citation type="submission" date="2024-04" db="UniProtKB">
        <authorList>
            <consortium name="Ensembl"/>
        </authorList>
    </citation>
    <scope>IDENTIFICATION</scope>
</reference>
<name>G3PPC7_GASAC</name>
<feature type="region of interest" description="Disordered" evidence="1">
    <location>
        <begin position="39"/>
        <end position="95"/>
    </location>
</feature>
<accession>G3PPC7</accession>
<feature type="compositionally biased region" description="Pro residues" evidence="1">
    <location>
        <begin position="53"/>
        <end position="66"/>
    </location>
</feature>